<organism evidence="1 2">
    <name type="scientific">Brachionus plicatilis</name>
    <name type="common">Marine rotifer</name>
    <name type="synonym">Brachionus muelleri</name>
    <dbReference type="NCBI Taxonomy" id="10195"/>
    <lineage>
        <taxon>Eukaryota</taxon>
        <taxon>Metazoa</taxon>
        <taxon>Spiralia</taxon>
        <taxon>Gnathifera</taxon>
        <taxon>Rotifera</taxon>
        <taxon>Eurotatoria</taxon>
        <taxon>Monogononta</taxon>
        <taxon>Pseudotrocha</taxon>
        <taxon>Ploima</taxon>
        <taxon>Brachionidae</taxon>
        <taxon>Brachionus</taxon>
    </lineage>
</organism>
<gene>
    <name evidence="1" type="ORF">BpHYR1_020629</name>
</gene>
<sequence length="166" mass="20022">MALGNAQLGLVNKKTAGSRLQLSTGTSFSKKPDRQTIYIHDKKLTFLIFDLFGEKKYLTDLLPNNLILESTRPNEFEYSKFEDKFYLNKKKINFEFKKFKYFYFIRKHMTNSLHLYDLTEQYFELMRLAICYKYKTLILKIYKEYSFLKIIWIEAPYPGAFKLFFK</sequence>
<protein>
    <submittedName>
        <fullName evidence="1">Uncharacterized protein</fullName>
    </submittedName>
</protein>
<proteinExistence type="predicted"/>
<reference evidence="1 2" key="1">
    <citation type="journal article" date="2018" name="Sci. Rep.">
        <title>Genomic signatures of local adaptation to the degree of environmental predictability in rotifers.</title>
        <authorList>
            <person name="Franch-Gras L."/>
            <person name="Hahn C."/>
            <person name="Garcia-Roger E.M."/>
            <person name="Carmona M.J."/>
            <person name="Serra M."/>
            <person name="Gomez A."/>
        </authorList>
    </citation>
    <scope>NUCLEOTIDE SEQUENCE [LARGE SCALE GENOMIC DNA]</scope>
    <source>
        <strain evidence="1">HYR1</strain>
    </source>
</reference>
<dbReference type="EMBL" id="REGN01002735">
    <property type="protein sequence ID" value="RNA26500.1"/>
    <property type="molecule type" value="Genomic_DNA"/>
</dbReference>
<evidence type="ECO:0000313" key="2">
    <source>
        <dbReference type="Proteomes" id="UP000276133"/>
    </source>
</evidence>
<dbReference type="Proteomes" id="UP000276133">
    <property type="component" value="Unassembled WGS sequence"/>
</dbReference>
<dbReference type="AlphaFoldDB" id="A0A3M7RSU8"/>
<keyword evidence="2" id="KW-1185">Reference proteome</keyword>
<comment type="caution">
    <text evidence="1">The sequence shown here is derived from an EMBL/GenBank/DDBJ whole genome shotgun (WGS) entry which is preliminary data.</text>
</comment>
<name>A0A3M7RSU8_BRAPC</name>
<accession>A0A3M7RSU8</accession>
<evidence type="ECO:0000313" key="1">
    <source>
        <dbReference type="EMBL" id="RNA26500.1"/>
    </source>
</evidence>